<protein>
    <submittedName>
        <fullName evidence="5">3-hydroxybutyryl-CoA dehydrogenase</fullName>
    </submittedName>
</protein>
<reference evidence="5 6" key="1">
    <citation type="submission" date="2019-10" db="EMBL/GenBank/DDBJ databases">
        <title>Prolixibacter strains distinguished by the presence of nitrate reductase genes were adept at nitrate-dependent anaerobic corrosion of metallic iron and carbon steel.</title>
        <authorList>
            <person name="Iino T."/>
            <person name="Shono N."/>
            <person name="Ito K."/>
            <person name="Nakamura R."/>
            <person name="Sueoka K."/>
            <person name="Harayama S."/>
            <person name="Ohkuma M."/>
        </authorList>
    </citation>
    <scope>NUCLEOTIDE SEQUENCE [LARGE SCALE GENOMIC DNA]</scope>
    <source>
        <strain evidence="5 6">JCM 13498</strain>
    </source>
</reference>
<dbReference type="SUPFAM" id="SSF51735">
    <property type="entry name" value="NAD(P)-binding Rossmann-fold domains"/>
    <property type="match status" value="1"/>
</dbReference>
<dbReference type="EMBL" id="BLAX01000001">
    <property type="protein sequence ID" value="GET34943.1"/>
    <property type="molecule type" value="Genomic_DNA"/>
</dbReference>
<sequence>MAEIQVEPIELYGLSKKQQIKTLFSKIGIVGCGSVGQNIARIASVYGIEVVFIELSQEKIQEAYDQMSRVLDQRIESWGMTQSEKKAILARIKGSLDYNDLADCDFVIEAIRSQAHEERKINERKEVFHRIEEVVSPECIIGTNSTTIIITELSSELKHRERCVSLHFFVQSPEARVCEVVRGLYTSEDVYEKVKKFVVMVNRLVIPVEEAAGLISIRLFSSLLNEACEVLMEGVGELPDIDKVMKIGFGMRFGPFELADILGLDKMVRWMDNLYSEFGKTKYKPSPILKRLVRAKRMGQEVGAGFYTYDENGRMIDNAHFKTFNV</sequence>
<dbReference type="InterPro" id="IPR008927">
    <property type="entry name" value="6-PGluconate_DH-like_C_sf"/>
</dbReference>
<evidence type="ECO:0000313" key="6">
    <source>
        <dbReference type="Proteomes" id="UP000391834"/>
    </source>
</evidence>
<dbReference type="PANTHER" id="PTHR48075">
    <property type="entry name" value="3-HYDROXYACYL-COA DEHYDROGENASE FAMILY PROTEIN"/>
    <property type="match status" value="1"/>
</dbReference>
<comment type="caution">
    <text evidence="5">The sequence shown here is derived from an EMBL/GenBank/DDBJ whole genome shotgun (WGS) entry which is preliminary data.</text>
</comment>
<dbReference type="GO" id="GO:0008691">
    <property type="term" value="F:3-hydroxybutyryl-CoA dehydrogenase activity"/>
    <property type="evidence" value="ECO:0007669"/>
    <property type="project" value="TreeGrafter"/>
</dbReference>
<keyword evidence="6" id="KW-1185">Reference proteome</keyword>
<accession>A0A5M4B512</accession>
<dbReference type="InterPro" id="IPR013328">
    <property type="entry name" value="6PGD_dom2"/>
</dbReference>
<dbReference type="GO" id="GO:0006635">
    <property type="term" value="P:fatty acid beta-oxidation"/>
    <property type="evidence" value="ECO:0007669"/>
    <property type="project" value="TreeGrafter"/>
</dbReference>
<organism evidence="5 6">
    <name type="scientific">Prolixibacter bellariivorans</name>
    <dbReference type="NCBI Taxonomy" id="314319"/>
    <lineage>
        <taxon>Bacteria</taxon>
        <taxon>Pseudomonadati</taxon>
        <taxon>Bacteroidota</taxon>
        <taxon>Bacteroidia</taxon>
        <taxon>Marinilabiliales</taxon>
        <taxon>Prolixibacteraceae</taxon>
        <taxon>Prolixibacter</taxon>
    </lineage>
</organism>
<dbReference type="OrthoDB" id="9771883at2"/>
<dbReference type="RefSeq" id="WP_025865230.1">
    <property type="nucleotide sequence ID" value="NZ_BLAX01000001.1"/>
</dbReference>
<feature type="domain" description="3-hydroxyacyl-CoA dehydrogenase C-terminal" evidence="3">
    <location>
        <begin position="214"/>
        <end position="309"/>
    </location>
</feature>
<evidence type="ECO:0000259" key="4">
    <source>
        <dbReference type="Pfam" id="PF02737"/>
    </source>
</evidence>
<dbReference type="InterPro" id="IPR036291">
    <property type="entry name" value="NAD(P)-bd_dom_sf"/>
</dbReference>
<dbReference type="InterPro" id="IPR022694">
    <property type="entry name" value="3-OHacyl-CoA_DH"/>
</dbReference>
<evidence type="ECO:0000259" key="3">
    <source>
        <dbReference type="Pfam" id="PF00725"/>
    </source>
</evidence>
<dbReference type="PANTHER" id="PTHR48075:SF5">
    <property type="entry name" value="3-HYDROXYBUTYRYL-COA DEHYDROGENASE"/>
    <property type="match status" value="1"/>
</dbReference>
<feature type="domain" description="3-hydroxyacyl-CoA dehydrogenase NAD binding" evidence="4">
    <location>
        <begin position="26"/>
        <end position="210"/>
    </location>
</feature>
<feature type="site" description="Important for catalytic activity" evidence="2">
    <location>
        <position position="167"/>
    </location>
</feature>
<keyword evidence="1" id="KW-0560">Oxidoreductase</keyword>
<gene>
    <name evidence="5" type="ORF">PbJCM13498_38060</name>
</gene>
<proteinExistence type="predicted"/>
<dbReference type="InterPro" id="IPR006176">
    <property type="entry name" value="3-OHacyl-CoA_DH_NAD-bd"/>
</dbReference>
<evidence type="ECO:0000313" key="5">
    <source>
        <dbReference type="EMBL" id="GET34943.1"/>
    </source>
</evidence>
<evidence type="ECO:0000256" key="2">
    <source>
        <dbReference type="PIRSR" id="PIRSR000105-1"/>
    </source>
</evidence>
<dbReference type="SUPFAM" id="SSF48179">
    <property type="entry name" value="6-phosphogluconate dehydrogenase C-terminal domain-like"/>
    <property type="match status" value="1"/>
</dbReference>
<evidence type="ECO:0000256" key="1">
    <source>
        <dbReference type="ARBA" id="ARBA00023002"/>
    </source>
</evidence>
<name>A0A5M4B512_9BACT</name>
<dbReference type="GO" id="GO:0070403">
    <property type="term" value="F:NAD+ binding"/>
    <property type="evidence" value="ECO:0007669"/>
    <property type="project" value="InterPro"/>
</dbReference>
<dbReference type="Pfam" id="PF00725">
    <property type="entry name" value="3HCDH"/>
    <property type="match status" value="1"/>
</dbReference>
<dbReference type="PIRSF" id="PIRSF000105">
    <property type="entry name" value="HCDH"/>
    <property type="match status" value="1"/>
</dbReference>
<dbReference type="Pfam" id="PF02737">
    <property type="entry name" value="3HCDH_N"/>
    <property type="match status" value="1"/>
</dbReference>
<dbReference type="Gene3D" id="1.10.1040.10">
    <property type="entry name" value="N-(1-d-carboxylethyl)-l-norvaline Dehydrogenase, domain 2"/>
    <property type="match status" value="1"/>
</dbReference>
<dbReference type="Gene3D" id="3.40.50.720">
    <property type="entry name" value="NAD(P)-binding Rossmann-like Domain"/>
    <property type="match status" value="1"/>
</dbReference>
<dbReference type="AlphaFoldDB" id="A0A5M4B512"/>
<dbReference type="InterPro" id="IPR006108">
    <property type="entry name" value="3HC_DH_C"/>
</dbReference>
<dbReference type="Proteomes" id="UP000391834">
    <property type="component" value="Unassembled WGS sequence"/>
</dbReference>